<dbReference type="InterPro" id="IPR029069">
    <property type="entry name" value="HotDog_dom_sf"/>
</dbReference>
<evidence type="ECO:0000256" key="2">
    <source>
        <dbReference type="ARBA" id="ARBA00022801"/>
    </source>
</evidence>
<dbReference type="InterPro" id="IPR050563">
    <property type="entry name" value="4-hydroxybenzoyl-CoA_TE"/>
</dbReference>
<comment type="similarity">
    <text evidence="1">Belongs to the 4-hydroxybenzoyl-CoA thioesterase family.</text>
</comment>
<name>A0AA40ZUH0_9BACT</name>
<reference evidence="3 4" key="1">
    <citation type="journal article" date="2021" name="Sci. Rep.">
        <title>The distribution of antibiotic resistance genes in chicken gut microbiota commensals.</title>
        <authorList>
            <person name="Juricova H."/>
            <person name="Matiasovicova J."/>
            <person name="Kubasova T."/>
            <person name="Cejkova D."/>
            <person name="Rychlik I."/>
        </authorList>
    </citation>
    <scope>NUCLEOTIDE SEQUENCE [LARGE SCALE GENOMIC DNA]</scope>
    <source>
        <strain evidence="3 4">An421</strain>
    </source>
</reference>
<dbReference type="CDD" id="cd00586">
    <property type="entry name" value="4HBT"/>
    <property type="match status" value="1"/>
</dbReference>
<keyword evidence="4" id="KW-1185">Reference proteome</keyword>
<dbReference type="GO" id="GO:0047617">
    <property type="term" value="F:fatty acyl-CoA hydrolase activity"/>
    <property type="evidence" value="ECO:0007669"/>
    <property type="project" value="TreeGrafter"/>
</dbReference>
<sequence>MNELTAELEFDVRFSEVDSMNVVWHGSYPLYFEDAREAFGKKYDFGYLLIFGNGYYAPLVDLEFHYRKPIVYGMHPKIKITYRPTDAAKIIFDYEIRDTLDGSLLASGRSTQVFMDKQYQLVLYNPPFYEEWKQKWLSK</sequence>
<dbReference type="EMBL" id="JACJMO010000016">
    <property type="protein sequence ID" value="MBM6858012.1"/>
    <property type="molecule type" value="Genomic_DNA"/>
</dbReference>
<evidence type="ECO:0000313" key="4">
    <source>
        <dbReference type="Proteomes" id="UP000698924"/>
    </source>
</evidence>
<organism evidence="3 4">
    <name type="scientific">Caecibacteroides pullorum</name>
    <dbReference type="NCBI Taxonomy" id="2725562"/>
    <lineage>
        <taxon>Bacteria</taxon>
        <taxon>Pseudomonadati</taxon>
        <taxon>Bacteroidota</taxon>
        <taxon>Bacteroidia</taxon>
        <taxon>Bacteroidales</taxon>
        <taxon>Bacteroidaceae</taxon>
        <taxon>Caecibacteroides</taxon>
    </lineage>
</organism>
<dbReference type="AlphaFoldDB" id="A0AA40ZUH0"/>
<gene>
    <name evidence="3" type="ORF">H6D15_10450</name>
</gene>
<dbReference type="Proteomes" id="UP000698924">
    <property type="component" value="Unassembled WGS sequence"/>
</dbReference>
<accession>A0AA40ZUH0</accession>
<evidence type="ECO:0000256" key="1">
    <source>
        <dbReference type="ARBA" id="ARBA00005953"/>
    </source>
</evidence>
<proteinExistence type="inferred from homology"/>
<evidence type="ECO:0000313" key="3">
    <source>
        <dbReference type="EMBL" id="MBM6858012.1"/>
    </source>
</evidence>
<dbReference type="Gene3D" id="3.10.129.10">
    <property type="entry name" value="Hotdog Thioesterase"/>
    <property type="match status" value="1"/>
</dbReference>
<dbReference type="RefSeq" id="WP_021848173.1">
    <property type="nucleotide sequence ID" value="NZ_JAAZTS010000016.1"/>
</dbReference>
<dbReference type="SUPFAM" id="SSF54637">
    <property type="entry name" value="Thioesterase/thiol ester dehydrase-isomerase"/>
    <property type="match status" value="1"/>
</dbReference>
<dbReference type="PANTHER" id="PTHR31793:SF27">
    <property type="entry name" value="NOVEL THIOESTERASE SUPERFAMILY DOMAIN AND SAPOSIN A-TYPE DOMAIN CONTAINING PROTEIN (0610012H03RIK)"/>
    <property type="match status" value="1"/>
</dbReference>
<comment type="caution">
    <text evidence="3">The sequence shown here is derived from an EMBL/GenBank/DDBJ whole genome shotgun (WGS) entry which is preliminary data.</text>
</comment>
<dbReference type="Pfam" id="PF13279">
    <property type="entry name" value="4HBT_2"/>
    <property type="match status" value="1"/>
</dbReference>
<keyword evidence="2" id="KW-0378">Hydrolase</keyword>
<dbReference type="PANTHER" id="PTHR31793">
    <property type="entry name" value="4-HYDROXYBENZOYL-COA THIOESTERASE FAMILY MEMBER"/>
    <property type="match status" value="1"/>
</dbReference>
<protein>
    <submittedName>
        <fullName evidence="3">Acyl-CoA thioesterase</fullName>
    </submittedName>
</protein>